<keyword evidence="2" id="KW-1015">Disulfide bond</keyword>
<feature type="domain" description="Ig-like" evidence="3">
    <location>
        <begin position="104"/>
        <end position="181"/>
    </location>
</feature>
<evidence type="ECO:0000313" key="5">
    <source>
        <dbReference type="Proteomes" id="UP000314980"/>
    </source>
</evidence>
<dbReference type="InterPro" id="IPR036179">
    <property type="entry name" value="Ig-like_dom_sf"/>
</dbReference>
<reference evidence="4" key="3">
    <citation type="submission" date="2025-09" db="UniProtKB">
        <authorList>
            <consortium name="Ensembl"/>
        </authorList>
    </citation>
    <scope>IDENTIFICATION</scope>
</reference>
<dbReference type="GO" id="GO:0007156">
    <property type="term" value="P:homophilic cell adhesion via plasma membrane adhesion molecules"/>
    <property type="evidence" value="ECO:0007669"/>
    <property type="project" value="TreeGrafter"/>
</dbReference>
<dbReference type="InterPro" id="IPR050958">
    <property type="entry name" value="Cell_Adh-Cytoskel_Orgn"/>
</dbReference>
<evidence type="ECO:0000256" key="1">
    <source>
        <dbReference type="ARBA" id="ARBA00022729"/>
    </source>
</evidence>
<evidence type="ECO:0000256" key="2">
    <source>
        <dbReference type="ARBA" id="ARBA00023157"/>
    </source>
</evidence>
<dbReference type="AlphaFoldDB" id="A0A4W6C9F9"/>
<keyword evidence="5" id="KW-1185">Reference proteome</keyword>
<feature type="domain" description="Ig-like" evidence="3">
    <location>
        <begin position="23"/>
        <end position="93"/>
    </location>
</feature>
<dbReference type="InterPro" id="IPR013098">
    <property type="entry name" value="Ig_I-set"/>
</dbReference>
<dbReference type="Pfam" id="PF07679">
    <property type="entry name" value="I-set"/>
    <property type="match status" value="3"/>
</dbReference>
<dbReference type="InterPro" id="IPR013783">
    <property type="entry name" value="Ig-like_fold"/>
</dbReference>
<dbReference type="InterPro" id="IPR003598">
    <property type="entry name" value="Ig_sub2"/>
</dbReference>
<dbReference type="InterPro" id="IPR003599">
    <property type="entry name" value="Ig_sub"/>
</dbReference>
<reference evidence="5" key="1">
    <citation type="submission" date="2015-09" db="EMBL/GenBank/DDBJ databases">
        <authorList>
            <person name="Sai Rama Sridatta P."/>
        </authorList>
    </citation>
    <scope>NUCLEOTIDE SEQUENCE [LARGE SCALE GENOMIC DNA]</scope>
</reference>
<dbReference type="PANTHER" id="PTHR45080">
    <property type="entry name" value="CONTACTIN 5"/>
    <property type="match status" value="1"/>
</dbReference>
<dbReference type="SMART" id="SM00409">
    <property type="entry name" value="IG"/>
    <property type="match status" value="3"/>
</dbReference>
<feature type="domain" description="Ig-like" evidence="3">
    <location>
        <begin position="196"/>
        <end position="280"/>
    </location>
</feature>
<proteinExistence type="predicted"/>
<dbReference type="Ensembl" id="ENSLCAT00010007280.1">
    <property type="protein sequence ID" value="ENSLCAP00010007097.1"/>
    <property type="gene ID" value="ENSLCAG00010003483.1"/>
</dbReference>
<dbReference type="GeneTree" id="ENSGT01110000267173"/>
<protein>
    <recommendedName>
        <fullName evidence="3">Ig-like domain-containing protein</fullName>
    </recommendedName>
</protein>
<evidence type="ECO:0000259" key="3">
    <source>
        <dbReference type="PROSITE" id="PS50835"/>
    </source>
</evidence>
<dbReference type="Gene3D" id="2.60.40.10">
    <property type="entry name" value="Immunoglobulins"/>
    <property type="match status" value="3"/>
</dbReference>
<dbReference type="SUPFAM" id="SSF48726">
    <property type="entry name" value="Immunoglobulin"/>
    <property type="match status" value="3"/>
</dbReference>
<organism evidence="4 5">
    <name type="scientific">Lates calcarifer</name>
    <name type="common">Barramundi</name>
    <name type="synonym">Holocentrus calcarifer</name>
    <dbReference type="NCBI Taxonomy" id="8187"/>
    <lineage>
        <taxon>Eukaryota</taxon>
        <taxon>Metazoa</taxon>
        <taxon>Chordata</taxon>
        <taxon>Craniata</taxon>
        <taxon>Vertebrata</taxon>
        <taxon>Euteleostomi</taxon>
        <taxon>Actinopterygii</taxon>
        <taxon>Neopterygii</taxon>
        <taxon>Teleostei</taxon>
        <taxon>Neoteleostei</taxon>
        <taxon>Acanthomorphata</taxon>
        <taxon>Carangaria</taxon>
        <taxon>Carangaria incertae sedis</taxon>
        <taxon>Centropomidae</taxon>
        <taxon>Lates</taxon>
    </lineage>
</organism>
<dbReference type="PROSITE" id="PS50835">
    <property type="entry name" value="IG_LIKE"/>
    <property type="match status" value="3"/>
</dbReference>
<name>A0A4W6C9F9_LATCA</name>
<dbReference type="InterPro" id="IPR007110">
    <property type="entry name" value="Ig-like_dom"/>
</dbReference>
<dbReference type="GO" id="GO:0055013">
    <property type="term" value="P:cardiac muscle cell development"/>
    <property type="evidence" value="ECO:0007669"/>
    <property type="project" value="UniProtKB-ARBA"/>
</dbReference>
<dbReference type="SMART" id="SM00408">
    <property type="entry name" value="IGc2"/>
    <property type="match status" value="3"/>
</dbReference>
<reference evidence="4" key="2">
    <citation type="submission" date="2025-08" db="UniProtKB">
        <authorList>
            <consortium name="Ensembl"/>
        </authorList>
    </citation>
    <scope>IDENTIFICATION</scope>
</reference>
<sequence>MCAGSDMELRFNKKIENVTTILGDVAVFRCIVEGSLPLSVQWQKDENWIPEDPKIERKFENKEATLRIPACEAAYSGKYTCQVVNEAGQDKLCSPLFLGVVEPPTIQETPEVVKVTSGDPVSLECRIAGTPQIRVKWTKNGKDCQSSRGHRLCYENNLSSLNIQSAQLEDSGEYLFEAANSVGTCSCKVMLVVIPPTFIRKLTNIQEIMGSVVTLECKVAGSLPLSVEWRKGKQKITESSKYKLLHVENTVSLELKLTESSDTGEYSCKVTNKAGSCVFSGCYSKVYCTLQKCL</sequence>
<dbReference type="CDD" id="cd00096">
    <property type="entry name" value="Ig"/>
    <property type="match status" value="2"/>
</dbReference>
<dbReference type="PANTHER" id="PTHR45080:SF8">
    <property type="entry name" value="IG-LIKE DOMAIN-CONTAINING PROTEIN"/>
    <property type="match status" value="1"/>
</dbReference>
<evidence type="ECO:0000313" key="4">
    <source>
        <dbReference type="Ensembl" id="ENSLCAP00010007097.1"/>
    </source>
</evidence>
<accession>A0A4W6C9F9</accession>
<dbReference type="Proteomes" id="UP000314980">
    <property type="component" value="Unassembled WGS sequence"/>
</dbReference>
<dbReference type="GO" id="GO:0005886">
    <property type="term" value="C:plasma membrane"/>
    <property type="evidence" value="ECO:0007669"/>
    <property type="project" value="TreeGrafter"/>
</dbReference>
<keyword evidence="1" id="KW-0732">Signal</keyword>
<dbReference type="GO" id="GO:0003007">
    <property type="term" value="P:heart morphogenesis"/>
    <property type="evidence" value="ECO:0007669"/>
    <property type="project" value="UniProtKB-ARBA"/>
</dbReference>